<dbReference type="SMART" id="SM00388">
    <property type="entry name" value="HisKA"/>
    <property type="match status" value="1"/>
</dbReference>
<feature type="transmembrane region" description="Helical" evidence="3">
    <location>
        <begin position="203"/>
        <end position="231"/>
    </location>
</feature>
<dbReference type="InParanoid" id="A0BQW5"/>
<keyword evidence="3" id="KW-0472">Membrane</keyword>
<dbReference type="InterPro" id="IPR036097">
    <property type="entry name" value="HisK_dim/P_sf"/>
</dbReference>
<feature type="transmembrane region" description="Helical" evidence="3">
    <location>
        <begin position="149"/>
        <end position="167"/>
    </location>
</feature>
<dbReference type="Pfam" id="PF00072">
    <property type="entry name" value="Response_reg"/>
    <property type="match status" value="1"/>
</dbReference>
<dbReference type="PROSITE" id="PS50109">
    <property type="entry name" value="HIS_KIN"/>
    <property type="match status" value="1"/>
</dbReference>
<dbReference type="SUPFAM" id="SSF55874">
    <property type="entry name" value="ATPase domain of HSP90 chaperone/DNA topoisomerase II/histidine kinase"/>
    <property type="match status" value="1"/>
</dbReference>
<accession>A0BQW5</accession>
<dbReference type="PANTHER" id="PTHR43719:SF28">
    <property type="entry name" value="PEROXIDE STRESS-ACTIVATED HISTIDINE KINASE MAK1-RELATED"/>
    <property type="match status" value="1"/>
</dbReference>
<feature type="transmembrane region" description="Helical" evidence="3">
    <location>
        <begin position="243"/>
        <end position="261"/>
    </location>
</feature>
<feature type="transmembrane region" description="Helical" evidence="3">
    <location>
        <begin position="268"/>
        <end position="286"/>
    </location>
</feature>
<feature type="modified residue" description="4-aspartylphosphate" evidence="2">
    <location>
        <position position="847"/>
    </location>
</feature>
<dbReference type="Gene3D" id="3.40.50.2300">
    <property type="match status" value="1"/>
</dbReference>
<evidence type="ECO:0008006" key="8">
    <source>
        <dbReference type="Google" id="ProtNLM"/>
    </source>
</evidence>
<dbReference type="CDD" id="cd00082">
    <property type="entry name" value="HisKA"/>
    <property type="match status" value="1"/>
</dbReference>
<dbReference type="HOGENOM" id="CLU_016833_0_0_1"/>
<keyword evidence="1 2" id="KW-0597">Phosphoprotein</keyword>
<dbReference type="STRING" id="5888.A0BQW5"/>
<dbReference type="OrthoDB" id="297207at2759"/>
<dbReference type="RefSeq" id="XP_001428330.1">
    <property type="nucleotide sequence ID" value="XM_001428293.1"/>
</dbReference>
<dbReference type="CDD" id="cd17546">
    <property type="entry name" value="REC_hyHK_CKI1_RcsC-like"/>
    <property type="match status" value="1"/>
</dbReference>
<keyword evidence="3" id="KW-0812">Transmembrane</keyword>
<dbReference type="InterPro" id="IPR005467">
    <property type="entry name" value="His_kinase_dom"/>
</dbReference>
<dbReference type="SUPFAM" id="SSF47384">
    <property type="entry name" value="Homodimeric domain of signal transducing histidine kinase"/>
    <property type="match status" value="1"/>
</dbReference>
<dbReference type="SMART" id="SM00448">
    <property type="entry name" value="REC"/>
    <property type="match status" value="1"/>
</dbReference>
<evidence type="ECO:0000256" key="2">
    <source>
        <dbReference type="PROSITE-ProRule" id="PRU00169"/>
    </source>
</evidence>
<dbReference type="InterPro" id="IPR011006">
    <property type="entry name" value="CheY-like_superfamily"/>
</dbReference>
<dbReference type="PANTHER" id="PTHR43719">
    <property type="entry name" value="TWO-COMPONENT HISTIDINE KINASE"/>
    <property type="match status" value="1"/>
</dbReference>
<evidence type="ECO:0000259" key="4">
    <source>
        <dbReference type="PROSITE" id="PS50109"/>
    </source>
</evidence>
<dbReference type="InterPro" id="IPR003594">
    <property type="entry name" value="HATPase_dom"/>
</dbReference>
<dbReference type="Gene3D" id="3.30.565.10">
    <property type="entry name" value="Histidine kinase-like ATPase, C-terminal domain"/>
    <property type="match status" value="1"/>
</dbReference>
<organism evidence="6 7">
    <name type="scientific">Paramecium tetraurelia</name>
    <dbReference type="NCBI Taxonomy" id="5888"/>
    <lineage>
        <taxon>Eukaryota</taxon>
        <taxon>Sar</taxon>
        <taxon>Alveolata</taxon>
        <taxon>Ciliophora</taxon>
        <taxon>Intramacronucleata</taxon>
        <taxon>Oligohymenophorea</taxon>
        <taxon>Peniculida</taxon>
        <taxon>Parameciidae</taxon>
        <taxon>Paramecium</taxon>
    </lineage>
</organism>
<dbReference type="PROSITE" id="PS50110">
    <property type="entry name" value="RESPONSE_REGULATORY"/>
    <property type="match status" value="1"/>
</dbReference>
<dbReference type="SUPFAM" id="SSF52172">
    <property type="entry name" value="CheY-like"/>
    <property type="match status" value="1"/>
</dbReference>
<dbReference type="KEGG" id="ptm:GSPATT00031161001"/>
<evidence type="ECO:0000313" key="6">
    <source>
        <dbReference type="EMBL" id="CAK60932.1"/>
    </source>
</evidence>
<keyword evidence="7" id="KW-1185">Reference proteome</keyword>
<dbReference type="Gene3D" id="1.10.287.130">
    <property type="match status" value="1"/>
</dbReference>
<dbReference type="Pfam" id="PF00512">
    <property type="entry name" value="HisKA"/>
    <property type="match status" value="1"/>
</dbReference>
<dbReference type="InterPro" id="IPR036890">
    <property type="entry name" value="HATPase_C_sf"/>
</dbReference>
<evidence type="ECO:0000256" key="1">
    <source>
        <dbReference type="ARBA" id="ARBA00022553"/>
    </source>
</evidence>
<protein>
    <recommendedName>
        <fullName evidence="8">Histidine kinase</fullName>
    </recommendedName>
</protein>
<gene>
    <name evidence="6" type="ORF">GSPATT00031161001</name>
</gene>
<feature type="domain" description="Response regulatory" evidence="5">
    <location>
        <begin position="790"/>
        <end position="912"/>
    </location>
</feature>
<sequence>MYQLLNDCLKIQLNEKIQLRKLSKKFREFIESMNLCYTAQSRRRCAHLTCSHIQWSAFNFQPKGQSFNHALLQPYLNQSLFLQFNDSIFILYFNKYCYRPSDKLLSFNSNLGLFRVCDTFLLRFLMLWRSFIFKLLIKTQIINKYMMKIIKIPLEGIIGIILTPLLGFEIKEMAILLSIMSAIQVAVLFSYKLNERRYLQMNLSYTMCLAIFFVECAVKLQNISVFVLYFICIEIGQERVNKGLLQKLTIIINLYALIRVCSWNSYDLYAFFGGISLIFIHLYLLWANQQKQDIDPQTSYIKSYEKSILNMVQTPEYKKQQFHSSATSFQQELQECFHFFNLIPDSLVLLTAQNLAIHFCNSATLELFKISDKANFKTCLEQLTDVVSTQAKPDIRDPRDSFPSFQSFQQTFQQCKISNNRYSKEEIEFNQILYDLRSIKPNKRFFLILKNSPHNTIFIGSYLGNWYENEGCADLEQPRKRLLEINAHATLVDEKLMILLQIRDVTHRDYIKLMKKQYQVKSSIISFVSHEYRTPLNSIIQFISALQDERDPCVQSKYIKIALLNCKYLLNLSNDLLDFAQLKVGKFSICPIQMDLKKLIEECMDLFKLEANLKKINLTLNYRKSAPRLLNNDPNRIRQIIINLLGNAFKYTLQGYIDIRVSNYHNTSLKIEVHDTGLGIKEEHKERLIQAFVRVEDSESKKLNPQGVGLGLIISNMIARNLSFNEKGLQFQSEYQNGSSFWFYIAKNIQESEIQEESQDIDEESPERRQSLWRYNNIKTQHINQCQCANILIVDDNAFNIEVLKFLILKINSSLKLEFSLDGHTAIQMVKSNRCNKCNGYGLIFMDIDMPTMNGIQATSIIKKQYPKIQIIGCSAYAKQEEENLAIQNGMDGYLVKPVQIEQLKNYLKLEL</sequence>
<dbReference type="EMBL" id="CT868010">
    <property type="protein sequence ID" value="CAK60932.1"/>
    <property type="molecule type" value="Genomic_DNA"/>
</dbReference>
<reference evidence="6 7" key="1">
    <citation type="journal article" date="2006" name="Nature">
        <title>Global trends of whole-genome duplications revealed by the ciliate Paramecium tetraurelia.</title>
        <authorList>
            <consortium name="Genoscope"/>
            <person name="Aury J.-M."/>
            <person name="Jaillon O."/>
            <person name="Duret L."/>
            <person name="Noel B."/>
            <person name="Jubin C."/>
            <person name="Porcel B.M."/>
            <person name="Segurens B."/>
            <person name="Daubin V."/>
            <person name="Anthouard V."/>
            <person name="Aiach N."/>
            <person name="Arnaiz O."/>
            <person name="Billaut A."/>
            <person name="Beisson J."/>
            <person name="Blanc I."/>
            <person name="Bouhouche K."/>
            <person name="Camara F."/>
            <person name="Duharcourt S."/>
            <person name="Guigo R."/>
            <person name="Gogendeau D."/>
            <person name="Katinka M."/>
            <person name="Keller A.-M."/>
            <person name="Kissmehl R."/>
            <person name="Klotz C."/>
            <person name="Koll F."/>
            <person name="Le Moue A."/>
            <person name="Lepere C."/>
            <person name="Malinsky S."/>
            <person name="Nowacki M."/>
            <person name="Nowak J.K."/>
            <person name="Plattner H."/>
            <person name="Poulain J."/>
            <person name="Ruiz F."/>
            <person name="Serrano V."/>
            <person name="Zagulski M."/>
            <person name="Dessen P."/>
            <person name="Betermier M."/>
            <person name="Weissenbach J."/>
            <person name="Scarpelli C."/>
            <person name="Schachter V."/>
            <person name="Sperling L."/>
            <person name="Meyer E."/>
            <person name="Cohen J."/>
            <person name="Wincker P."/>
        </authorList>
    </citation>
    <scope>NUCLEOTIDE SEQUENCE [LARGE SCALE GENOMIC DNA]</scope>
    <source>
        <strain evidence="6 7">Stock d4-2</strain>
    </source>
</reference>
<dbReference type="GeneID" id="5014114"/>
<evidence type="ECO:0000313" key="7">
    <source>
        <dbReference type="Proteomes" id="UP000000600"/>
    </source>
</evidence>
<dbReference type="InterPro" id="IPR001789">
    <property type="entry name" value="Sig_transdc_resp-reg_receiver"/>
</dbReference>
<feature type="domain" description="Histidine kinase" evidence="4">
    <location>
        <begin position="527"/>
        <end position="749"/>
    </location>
</feature>
<dbReference type="Pfam" id="PF02518">
    <property type="entry name" value="HATPase_c"/>
    <property type="match status" value="1"/>
</dbReference>
<proteinExistence type="predicted"/>
<name>A0BQW5_PARTE</name>
<dbReference type="AlphaFoldDB" id="A0BQW5"/>
<dbReference type="Proteomes" id="UP000000600">
    <property type="component" value="Unassembled WGS sequence"/>
</dbReference>
<dbReference type="eggNOG" id="KOG0519">
    <property type="taxonomic scope" value="Eukaryota"/>
</dbReference>
<evidence type="ECO:0000256" key="3">
    <source>
        <dbReference type="SAM" id="Phobius"/>
    </source>
</evidence>
<evidence type="ECO:0000259" key="5">
    <source>
        <dbReference type="PROSITE" id="PS50110"/>
    </source>
</evidence>
<dbReference type="InterPro" id="IPR003661">
    <property type="entry name" value="HisK_dim/P_dom"/>
</dbReference>
<feature type="transmembrane region" description="Helical" evidence="3">
    <location>
        <begin position="173"/>
        <end position="191"/>
    </location>
</feature>
<keyword evidence="3" id="KW-1133">Transmembrane helix</keyword>
<dbReference type="SMART" id="SM00387">
    <property type="entry name" value="HATPase_c"/>
    <property type="match status" value="1"/>
</dbReference>
<dbReference type="OMA" id="HFCNSAT"/>
<dbReference type="InterPro" id="IPR050956">
    <property type="entry name" value="2C_system_His_kinase"/>
</dbReference>
<dbReference type="GO" id="GO:0000155">
    <property type="term" value="F:phosphorelay sensor kinase activity"/>
    <property type="evidence" value="ECO:0007669"/>
    <property type="project" value="InterPro"/>
</dbReference>